<dbReference type="InterPro" id="IPR005017">
    <property type="entry name" value="OMPP1/FadL/TodX"/>
</dbReference>
<comment type="subcellular location">
    <subcellularLocation>
        <location evidence="1">Cell outer membrane</location>
        <topology evidence="1">Multi-pass membrane protein</topology>
    </subcellularLocation>
</comment>
<protein>
    <submittedName>
        <fullName evidence="7">Outer membrane protein transport protein (OMPP1/FadL/TodX)</fullName>
    </submittedName>
</protein>
<gene>
    <name evidence="7" type="ORF">GALL_127620</name>
</gene>
<dbReference type="GO" id="GO:0015483">
    <property type="term" value="F:long-chain fatty acid transporting porin activity"/>
    <property type="evidence" value="ECO:0007669"/>
    <property type="project" value="TreeGrafter"/>
</dbReference>
<keyword evidence="6" id="KW-0998">Cell outer membrane</keyword>
<evidence type="ECO:0000256" key="4">
    <source>
        <dbReference type="ARBA" id="ARBA00022729"/>
    </source>
</evidence>
<dbReference type="AlphaFoldDB" id="A0A1J5SUB0"/>
<dbReference type="GO" id="GO:0009279">
    <property type="term" value="C:cell outer membrane"/>
    <property type="evidence" value="ECO:0007669"/>
    <property type="project" value="UniProtKB-SubCell"/>
</dbReference>
<accession>A0A1J5SUB0</accession>
<organism evidence="7">
    <name type="scientific">mine drainage metagenome</name>
    <dbReference type="NCBI Taxonomy" id="410659"/>
    <lineage>
        <taxon>unclassified sequences</taxon>
        <taxon>metagenomes</taxon>
        <taxon>ecological metagenomes</taxon>
    </lineage>
</organism>
<evidence type="ECO:0000256" key="3">
    <source>
        <dbReference type="ARBA" id="ARBA00022692"/>
    </source>
</evidence>
<reference evidence="7" key="1">
    <citation type="submission" date="2016-10" db="EMBL/GenBank/DDBJ databases">
        <title>Sequence of Gallionella enrichment culture.</title>
        <authorList>
            <person name="Poehlein A."/>
            <person name="Muehling M."/>
            <person name="Daniel R."/>
        </authorList>
    </citation>
    <scope>NUCLEOTIDE SEQUENCE</scope>
</reference>
<dbReference type="PANTHER" id="PTHR35093:SF8">
    <property type="entry name" value="OUTER MEMBRANE PROTEIN NMB0088-RELATED"/>
    <property type="match status" value="1"/>
</dbReference>
<evidence type="ECO:0000256" key="5">
    <source>
        <dbReference type="ARBA" id="ARBA00023136"/>
    </source>
</evidence>
<name>A0A1J5SUB0_9ZZZZ</name>
<evidence type="ECO:0000313" key="7">
    <source>
        <dbReference type="EMBL" id="OIR05204.1"/>
    </source>
</evidence>
<keyword evidence="5" id="KW-0472">Membrane</keyword>
<dbReference type="EMBL" id="MLJW01000052">
    <property type="protein sequence ID" value="OIR05204.1"/>
    <property type="molecule type" value="Genomic_DNA"/>
</dbReference>
<dbReference type="Pfam" id="PF03349">
    <property type="entry name" value="Toluene_X"/>
    <property type="match status" value="1"/>
</dbReference>
<evidence type="ECO:0000256" key="1">
    <source>
        <dbReference type="ARBA" id="ARBA00004571"/>
    </source>
</evidence>
<dbReference type="Gene3D" id="2.40.160.60">
    <property type="entry name" value="Outer membrane protein transport protein (OMPP1/FadL/TodX)"/>
    <property type="match status" value="1"/>
</dbReference>
<dbReference type="SUPFAM" id="SSF56935">
    <property type="entry name" value="Porins"/>
    <property type="match status" value="1"/>
</dbReference>
<evidence type="ECO:0000256" key="2">
    <source>
        <dbReference type="ARBA" id="ARBA00022452"/>
    </source>
</evidence>
<comment type="caution">
    <text evidence="7">The sequence shown here is derived from an EMBL/GenBank/DDBJ whole genome shotgun (WGS) entry which is preliminary data.</text>
</comment>
<evidence type="ECO:0000256" key="6">
    <source>
        <dbReference type="ARBA" id="ARBA00023237"/>
    </source>
</evidence>
<dbReference type="PANTHER" id="PTHR35093">
    <property type="entry name" value="OUTER MEMBRANE PROTEIN NMB0088-RELATED"/>
    <property type="match status" value="1"/>
</dbReference>
<keyword evidence="2" id="KW-1134">Transmembrane beta strand</keyword>
<proteinExistence type="predicted"/>
<keyword evidence="3" id="KW-0812">Transmembrane</keyword>
<sequence>MKITLTRGLTPLTALCAAMLVGAIPRLKATDGMNMEGYGPISTAMGGTSMAFDNGTAGVINNPATLGLQQQANRLDLALGILGPDIHATNPAGQSAKSESTAFYMPAVGYIHRSGDLAYGVAVFGQGGMGCQYNGNSWRGLGFGLENRSEVSVGRVIAPLAWNINDKLTIAVTADLVWAGMDLKMAMGGAQFNDLVNPQSQQFGRASGTIVQSFGQIMQQMPAGTSVDYAYFDFSNSNPFTGRARGYGYAGSVGVLYRPTSSLSMGLTYHMETELADLTTNSGSLAFQLNVPGMGAVAQKLVGSFRVHDFEWPAMLAGGIAWRPHPRWLLTADVREVYWSSVMRQFSMTFHAFGSASNGSFAGQSLDASLYQDWKDQTIVMVGAAYQASDRLTLRIGGNIGDNPVPDKYLNCLFPATVENHLTAGFGWKISPSATFDLSLTRGFESTQTNGSGITVSHSQFNGQAMISLFF</sequence>
<keyword evidence="4" id="KW-0732">Signal</keyword>